<proteinExistence type="predicted"/>
<evidence type="ECO:0000313" key="1">
    <source>
        <dbReference type="EMBL" id="EUA90521.1"/>
    </source>
</evidence>
<dbReference type="Gene3D" id="3.40.50.150">
    <property type="entry name" value="Vaccinia Virus protein VP39"/>
    <property type="match status" value="1"/>
</dbReference>
<accession>A0ABN0R0G6</accession>
<name>A0ABN0R0G6_MYCUL</name>
<dbReference type="EMBL" id="JAOL01000103">
    <property type="protein sequence ID" value="EUA90521.1"/>
    <property type="molecule type" value="Genomic_DNA"/>
</dbReference>
<dbReference type="SUPFAM" id="SSF53335">
    <property type="entry name" value="S-adenosyl-L-methionine-dependent methyltransferases"/>
    <property type="match status" value="1"/>
</dbReference>
<dbReference type="Proteomes" id="UP000020681">
    <property type="component" value="Unassembled WGS sequence"/>
</dbReference>
<comment type="caution">
    <text evidence="1">The sequence shown here is derived from an EMBL/GenBank/DDBJ whole genome shotgun (WGS) entry which is preliminary data.</text>
</comment>
<dbReference type="InterPro" id="IPR029063">
    <property type="entry name" value="SAM-dependent_MTases_sf"/>
</dbReference>
<gene>
    <name evidence="1" type="ORF">I551_3000</name>
</gene>
<organism evidence="1 2">
    <name type="scientific">Mycobacterium ulcerans str. Harvey</name>
    <dbReference type="NCBI Taxonomy" id="1299332"/>
    <lineage>
        <taxon>Bacteria</taxon>
        <taxon>Bacillati</taxon>
        <taxon>Actinomycetota</taxon>
        <taxon>Actinomycetes</taxon>
        <taxon>Mycobacteriales</taxon>
        <taxon>Mycobacteriaceae</taxon>
        <taxon>Mycobacterium</taxon>
        <taxon>Mycobacterium ulcerans group</taxon>
    </lineage>
</organism>
<evidence type="ECO:0000313" key="2">
    <source>
        <dbReference type="Proteomes" id="UP000020681"/>
    </source>
</evidence>
<reference evidence="1 2" key="1">
    <citation type="submission" date="2014-01" db="EMBL/GenBank/DDBJ databases">
        <authorList>
            <person name="Dobos K."/>
            <person name="Lenaerts A."/>
            <person name="Ordway D."/>
            <person name="DeGroote M.A."/>
            <person name="Parker T."/>
            <person name="Sizemore C."/>
            <person name="Tallon L.J."/>
            <person name="Sadzewicz L.K."/>
            <person name="Sengamalay N."/>
            <person name="Fraser C.M."/>
            <person name="Hine E."/>
            <person name="Shefchek K.A."/>
            <person name="Das S.P."/>
            <person name="Tettelin H."/>
        </authorList>
    </citation>
    <scope>NUCLEOTIDE SEQUENCE [LARGE SCALE GENOMIC DNA]</scope>
    <source>
        <strain evidence="1 2">Harvey</strain>
    </source>
</reference>
<protein>
    <submittedName>
        <fullName evidence="1">Uncharacterized protein</fullName>
    </submittedName>
</protein>
<keyword evidence="2" id="KW-1185">Reference proteome</keyword>
<sequence length="53" mass="5454">MHDATCSIGTELAALCRSAATVIGSDIDPVRLAMARHNLGARSGCAVPTRCGR</sequence>